<evidence type="ECO:0000313" key="1">
    <source>
        <dbReference type="EMBL" id="VEL38341.1"/>
    </source>
</evidence>
<protein>
    <submittedName>
        <fullName evidence="1">Uncharacterized protein</fullName>
    </submittedName>
</protein>
<organism evidence="1 2">
    <name type="scientific">Protopolystoma xenopodis</name>
    <dbReference type="NCBI Taxonomy" id="117903"/>
    <lineage>
        <taxon>Eukaryota</taxon>
        <taxon>Metazoa</taxon>
        <taxon>Spiralia</taxon>
        <taxon>Lophotrochozoa</taxon>
        <taxon>Platyhelminthes</taxon>
        <taxon>Monogenea</taxon>
        <taxon>Polyopisthocotylea</taxon>
        <taxon>Polystomatidea</taxon>
        <taxon>Polystomatidae</taxon>
        <taxon>Protopolystoma</taxon>
    </lineage>
</organism>
<evidence type="ECO:0000313" key="2">
    <source>
        <dbReference type="Proteomes" id="UP000784294"/>
    </source>
</evidence>
<proteinExistence type="predicted"/>
<reference evidence="1" key="1">
    <citation type="submission" date="2018-11" db="EMBL/GenBank/DDBJ databases">
        <authorList>
            <consortium name="Pathogen Informatics"/>
        </authorList>
    </citation>
    <scope>NUCLEOTIDE SEQUENCE</scope>
</reference>
<comment type="caution">
    <text evidence="1">The sequence shown here is derived from an EMBL/GenBank/DDBJ whole genome shotgun (WGS) entry which is preliminary data.</text>
</comment>
<dbReference type="Proteomes" id="UP000784294">
    <property type="component" value="Unassembled WGS sequence"/>
</dbReference>
<dbReference type="EMBL" id="CAAALY010257586">
    <property type="protein sequence ID" value="VEL38341.1"/>
    <property type="molecule type" value="Genomic_DNA"/>
</dbReference>
<name>A0A448XJS5_9PLAT</name>
<gene>
    <name evidence="1" type="ORF">PXEA_LOCUS31781</name>
</gene>
<accession>A0A448XJS5</accession>
<sequence length="173" mass="19656">MDSRCRRDLQANSYHNCQLLVDTTINRMSSLEDCVLGERRQPHATTSESSPVWAVLTRLCLFVCVGQTSCEMICSDAKSCRHLLSAHEHRKWRFYAQPSRFKEREIMVRGRTEGGIILLEKPKSRDLPSGLEQVSSRHACPQKDTKSKSVCPVVCASWRHGVVCRSSRGNVQH</sequence>
<dbReference type="AlphaFoldDB" id="A0A448XJS5"/>
<keyword evidence="2" id="KW-1185">Reference proteome</keyword>